<dbReference type="PANTHER" id="PTHR10877">
    <property type="entry name" value="POLYCYSTIN FAMILY MEMBER"/>
    <property type="match status" value="1"/>
</dbReference>
<feature type="transmembrane region" description="Helical" evidence="9">
    <location>
        <begin position="1696"/>
        <end position="1721"/>
    </location>
</feature>
<dbReference type="Pfam" id="PF02010">
    <property type="entry name" value="REJ"/>
    <property type="match status" value="1"/>
</dbReference>
<dbReference type="Pfam" id="PF01825">
    <property type="entry name" value="GPS"/>
    <property type="match status" value="1"/>
</dbReference>
<protein>
    <recommendedName>
        <fullName evidence="13">PLAT domain-containing protein</fullName>
    </recommendedName>
</protein>
<dbReference type="Gene3D" id="2.60.60.20">
    <property type="entry name" value="PLAT/LH2 domain"/>
    <property type="match status" value="1"/>
</dbReference>
<feature type="transmembrane region" description="Helical" evidence="9">
    <location>
        <begin position="2007"/>
        <end position="2026"/>
    </location>
</feature>
<evidence type="ECO:0000313" key="12">
    <source>
        <dbReference type="EMBL" id="JAS60988.1"/>
    </source>
</evidence>
<comment type="similarity">
    <text evidence="2">Belongs to the polycystin family.</text>
</comment>
<keyword evidence="7" id="KW-0245">EGF-like domain</keyword>
<feature type="transmembrane region" description="Helical" evidence="9">
    <location>
        <begin position="1448"/>
        <end position="1468"/>
    </location>
</feature>
<dbReference type="Gene3D" id="2.60.220.50">
    <property type="match status" value="1"/>
</dbReference>
<feature type="transmembrane region" description="Helical" evidence="9">
    <location>
        <begin position="21"/>
        <end position="44"/>
    </location>
</feature>
<feature type="domain" description="PLAT" evidence="11">
    <location>
        <begin position="1246"/>
        <end position="1363"/>
    </location>
</feature>
<dbReference type="InterPro" id="IPR001024">
    <property type="entry name" value="PLAT/LH2_dom"/>
</dbReference>
<dbReference type="InterPro" id="IPR000742">
    <property type="entry name" value="EGF"/>
</dbReference>
<comment type="caution">
    <text evidence="8">Lacks conserved residue(s) required for the propagation of feature annotation.</text>
</comment>
<evidence type="ECO:0000256" key="2">
    <source>
        <dbReference type="ARBA" id="ARBA00007200"/>
    </source>
</evidence>
<dbReference type="InterPro" id="IPR046338">
    <property type="entry name" value="GAIN_dom_sf"/>
</dbReference>
<dbReference type="InterPro" id="IPR051223">
    <property type="entry name" value="Polycystin"/>
</dbReference>
<evidence type="ECO:0000259" key="10">
    <source>
        <dbReference type="PROSITE" id="PS50026"/>
    </source>
</evidence>
<dbReference type="PROSITE" id="PS50026">
    <property type="entry name" value="EGF_3"/>
    <property type="match status" value="1"/>
</dbReference>
<dbReference type="InterPro" id="IPR013122">
    <property type="entry name" value="PKD1_2_channel"/>
</dbReference>
<evidence type="ECO:0000256" key="4">
    <source>
        <dbReference type="ARBA" id="ARBA00022729"/>
    </source>
</evidence>
<dbReference type="PROSITE" id="PS01186">
    <property type="entry name" value="EGF_2"/>
    <property type="match status" value="1"/>
</dbReference>
<feature type="transmembrane region" description="Helical" evidence="9">
    <location>
        <begin position="1408"/>
        <end position="1428"/>
    </location>
</feature>
<dbReference type="Pfam" id="PF01477">
    <property type="entry name" value="PLAT"/>
    <property type="match status" value="1"/>
</dbReference>
<dbReference type="SMART" id="SM00308">
    <property type="entry name" value="LH2"/>
    <property type="match status" value="1"/>
</dbReference>
<dbReference type="GO" id="GO:0016020">
    <property type="term" value="C:membrane"/>
    <property type="evidence" value="ECO:0007669"/>
    <property type="project" value="UniProtKB-SubCell"/>
</dbReference>
<evidence type="ECO:0000256" key="8">
    <source>
        <dbReference type="PROSITE-ProRule" id="PRU00152"/>
    </source>
</evidence>
<feature type="non-terminal residue" evidence="12">
    <location>
        <position position="1"/>
    </location>
</feature>
<dbReference type="InterPro" id="IPR036392">
    <property type="entry name" value="PLAT/LH2_dom_sf"/>
</dbReference>
<keyword evidence="7" id="KW-1015">Disulfide bond</keyword>
<evidence type="ECO:0008006" key="13">
    <source>
        <dbReference type="Google" id="ProtNLM"/>
    </source>
</evidence>
<feature type="transmembrane region" description="Helical" evidence="9">
    <location>
        <begin position="1606"/>
        <end position="1631"/>
    </location>
</feature>
<dbReference type="GO" id="GO:0050982">
    <property type="term" value="P:detection of mechanical stimulus"/>
    <property type="evidence" value="ECO:0007669"/>
    <property type="project" value="TreeGrafter"/>
</dbReference>
<keyword evidence="4" id="KW-0732">Signal</keyword>
<gene>
    <name evidence="12" type="ORF">g.19233</name>
</gene>
<organism evidence="12">
    <name type="scientific">Cuerna arida</name>
    <dbReference type="NCBI Taxonomy" id="1464854"/>
    <lineage>
        <taxon>Eukaryota</taxon>
        <taxon>Metazoa</taxon>
        <taxon>Ecdysozoa</taxon>
        <taxon>Arthropoda</taxon>
        <taxon>Hexapoda</taxon>
        <taxon>Insecta</taxon>
        <taxon>Pterygota</taxon>
        <taxon>Neoptera</taxon>
        <taxon>Paraneoptera</taxon>
        <taxon>Hemiptera</taxon>
        <taxon>Auchenorrhyncha</taxon>
        <taxon>Membracoidea</taxon>
        <taxon>Cicadellidae</taxon>
        <taxon>Cicadellinae</taxon>
        <taxon>Proconiini</taxon>
        <taxon>Cuerna</taxon>
    </lineage>
</organism>
<dbReference type="InterPro" id="IPR000203">
    <property type="entry name" value="GPS"/>
</dbReference>
<feature type="disulfide bond" evidence="7">
    <location>
        <begin position="119"/>
        <end position="128"/>
    </location>
</feature>
<dbReference type="Pfam" id="PF08016">
    <property type="entry name" value="PKD_channel"/>
    <property type="match status" value="1"/>
</dbReference>
<dbReference type="PANTHER" id="PTHR10877:SF194">
    <property type="entry name" value="LOCATION OF VULVA DEFECTIVE 1"/>
    <property type="match status" value="1"/>
</dbReference>
<evidence type="ECO:0000256" key="7">
    <source>
        <dbReference type="PROSITE-ProRule" id="PRU00076"/>
    </source>
</evidence>
<evidence type="ECO:0000256" key="6">
    <source>
        <dbReference type="ARBA" id="ARBA00023136"/>
    </source>
</evidence>
<keyword evidence="6 9" id="KW-0472">Membrane</keyword>
<keyword evidence="3 9" id="KW-0812">Transmembrane</keyword>
<dbReference type="PROSITE" id="PS50095">
    <property type="entry name" value="PLAT"/>
    <property type="match status" value="1"/>
</dbReference>
<feature type="transmembrane region" description="Helical" evidence="9">
    <location>
        <begin position="2152"/>
        <end position="2173"/>
    </location>
</feature>
<dbReference type="Pfam" id="PF20519">
    <property type="entry name" value="Polycystin_dom"/>
    <property type="match status" value="1"/>
</dbReference>
<dbReference type="GO" id="GO:0005262">
    <property type="term" value="F:calcium channel activity"/>
    <property type="evidence" value="ECO:0007669"/>
    <property type="project" value="TreeGrafter"/>
</dbReference>
<evidence type="ECO:0000259" key="11">
    <source>
        <dbReference type="PROSITE" id="PS50095"/>
    </source>
</evidence>
<evidence type="ECO:0000256" key="5">
    <source>
        <dbReference type="ARBA" id="ARBA00022989"/>
    </source>
</evidence>
<evidence type="ECO:0000256" key="9">
    <source>
        <dbReference type="SAM" id="Phobius"/>
    </source>
</evidence>
<dbReference type="InterPro" id="IPR002859">
    <property type="entry name" value="PKD/REJ-like"/>
</dbReference>
<dbReference type="EMBL" id="GECZ01008781">
    <property type="protein sequence ID" value="JAS60988.1"/>
    <property type="molecule type" value="Transcribed_RNA"/>
</dbReference>
<comment type="subcellular location">
    <subcellularLocation>
        <location evidence="1">Membrane</location>
        <topology evidence="1">Multi-pass membrane protein</topology>
    </subcellularLocation>
</comment>
<evidence type="ECO:0000256" key="1">
    <source>
        <dbReference type="ARBA" id="ARBA00004141"/>
    </source>
</evidence>
<evidence type="ECO:0000256" key="3">
    <source>
        <dbReference type="ARBA" id="ARBA00022692"/>
    </source>
</evidence>
<dbReference type="InterPro" id="IPR046791">
    <property type="entry name" value="Polycystin_dom"/>
</dbReference>
<feature type="transmembrane region" description="Helical" evidence="9">
    <location>
        <begin position="1202"/>
        <end position="1222"/>
    </location>
</feature>
<feature type="transmembrane region" description="Helical" evidence="9">
    <location>
        <begin position="2087"/>
        <end position="2116"/>
    </location>
</feature>
<dbReference type="SMART" id="SM00303">
    <property type="entry name" value="GPS"/>
    <property type="match status" value="1"/>
</dbReference>
<proteinExistence type="inferred from homology"/>
<feature type="transmembrane region" description="Helical" evidence="9">
    <location>
        <begin position="1967"/>
        <end position="1986"/>
    </location>
</feature>
<feature type="transmembrane region" description="Helical" evidence="9">
    <location>
        <begin position="2055"/>
        <end position="2075"/>
    </location>
</feature>
<accession>A0A1B6GEY0</accession>
<reference evidence="12" key="1">
    <citation type="submission" date="2015-11" db="EMBL/GenBank/DDBJ databases">
        <title>De novo transcriptome assembly of four potential Pierce s Disease insect vectors from Arizona vineyards.</title>
        <authorList>
            <person name="Tassone E.E."/>
        </authorList>
    </citation>
    <scope>NUCLEOTIDE SEQUENCE</scope>
</reference>
<feature type="disulfide bond" evidence="7">
    <location>
        <begin position="100"/>
        <end position="117"/>
    </location>
</feature>
<name>A0A1B6GEY0_9HEMI</name>
<feature type="disulfide bond" evidence="7">
    <location>
        <begin position="96"/>
        <end position="106"/>
    </location>
</feature>
<dbReference type="SUPFAM" id="SSF49723">
    <property type="entry name" value="Lipase/lipooxygenase domain (PLAT/LH2 domain)"/>
    <property type="match status" value="1"/>
</dbReference>
<feature type="domain" description="EGF-like" evidence="10">
    <location>
        <begin position="92"/>
        <end position="129"/>
    </location>
</feature>
<feature type="transmembrane region" description="Helical" evidence="9">
    <location>
        <begin position="1568"/>
        <end position="1594"/>
    </location>
</feature>
<sequence length="2212" mass="255976">RLIGKKRFIKLFLHYVHKFEMILFKETFYSCLLYFIIMLIVYAVKGSNGEKVHCPGDGICDTTCAVCADKGPSSMCYELFPFRFTSKRNCLLNDKCKDDCSGHGMCTSTKEIGIPQCKCDAPYYDVGCDKKYDGDINDVISLVTYEFVRDSPVNGVIRLAIESNKRSKQLKPGEKHYLTVEGDHGWFYRAETNLILRGWYCFCVHYSPIYFPYRPYTNSDVFVYKKTVLGYLGKFTFTASTSSYSYYHNTFAIFVPYGPVRTKCVPVIDLKNCGKKAENPVTYYRRANIMIDSNVNYIADGSNVLSYIRKPDCAKYATISWYVRKLRSGTFENDYNTYGEFIVPESYTGLKSLNFKPFNRELGKYRLSVEVGYVPSKELLRSIDRCYFDVKGLPLVAIIDGGSERIIRKHYGIKLIARRSHDPNMPPSKQSVYAIWSCKNLVTKKQMDRFCNPVQMRPSDEYYVPESFLNFGAVYLFTLEIRTNIYKNCKDCTGVTSSSFAQVKVTVKNETDDPYTITFVCIRNCREKVFTNNVLLFKVRLEGLTGQENGFVWQYNKFGEPEQSVDAIAEQGVPHTMLIVKEDSLTPGTKYTITYEIKTNNFRNSFNTYVIESEKNDYQGSCVVVPDSGVKGKTEFRINCTYDSLSTFIYEFYDKNSDEAAAKDVMYSGRMLGTSYNGELDNIMLSRGNVLVYILNYHGLAVSKTIDVKLSDWTINDTLLEERYFNIENEIVAGNIPSALQMISVIPDILLPDSPKNIVFKQLLRYINQVHIETLPLVKMSISTLYNVLMTLNQPIQLTVDQDMVLDALAFLKHQTFVFKKDLMRRESSLWMSPRDARQVSSCMLTCLDFILMCSDPNLQNKPTDDYNLIDLNQWKRISVLAENIIRFVSEGLSFLQVQGQSPTKVSSVKNSFILWVMRNDDDYPLYQLLQKNVEIPVNISNYLYEKLHRQLAPTTKGDVTNTNIGLHVVEISKNIFSWCTSDIRSNLISISLYHGETKGYYLISELPRPIDIYVRLHNTSNIMTFNDSTVQPDSSLSELELDFKIKIHRIDCAPRSHTTLTFTLPTASATLRVLIKTNFRPDYEMMMHEAVSISQQSPNYSLDNDDDDYNIFLMGVLPGLEVDVNQSITYSVQVRSVVCKFWGKNQWNSYGCSTKGHSENDQIHCQCVHISTFAAAFSVPPLKVDNFADIDLFLTVQYNPLVLGIIMMLFFLYLILGAILWNLDQRDKKFTTVIVLDDNMPGNRYPYLLAVYTSSRLNAGTTAHVGLKLIGTSGSSHIHILSKEHVKVLRRNSDDWFLLYCTEPLGMLDCIHIWHDNHGSSPDWYCDKIHVFDLKLGIETIFIVAQWMALNLKYYPEAMYNPTNEEELLSKRQLLADNFFLGLREGHIFLAVLLRHPRNPISRVQRLTVLWCCIFSVLLCTLLYYLPEDRLLNTDEFQYTFGTRECYAILLSALVITIVSNVLLACFRRSNEFIHRRHESVLYLRGGSRYGSRRQSRTSDSSQYSMFMYDSPSRLSVRSDVFGHILQESGKLPAYQKIYKLVVRQLRTQPLLPVQLPPAVIQVKVNWYWFPAAWGLSIILCITSCCFCILYGLRLGMVDSKQWLSTVLASLVGEAFIFGPMKITLVAIILASASQRLYDLDTHTVDYKKAARVRIPKGEKYLMDLITRRQQAMYTPLSYKVRLVMFMKKLSRHNWYNLLDFITTACFVLALSIVISRLWVSYYDINSQVKKLLTLSHLPYMGAVDFNKITSVVEMEKYLEYSLESTLYNTRWYNDFDIVKEGTFNDTRGGNEMDRSYWAADISNKVLGLPQLRQFRVIPTDCTVLGEEQGKRIPALTEKYRDTATYEVGWKLVSWSVSKRKNSPWIFTYDELNSQFLLFRLYGESGKLYKRGGYSVTLGPARSDTDAVFVELREHNWQDKLTRVIFLELTLYNVNLDVISHITLIVEHLETGNILLRAMVLTVEHYWKFNVWIVLVVLYIFYHLYNCLYEINQEGLIEYISGIGNSIRLLIVGTGLVTLLIYILYYNTLKNYLEEFEKEGIVNTYFDFDRFTYYLMYLKISFTALLCLAIARLIMLLRLGRTVLTYYYTFIVSMDWIFCLTLLLILFFILLYVLIYTLNMFLIYDAQDLAQEYRTMNQFRSTDLEFTVTKLFVILKLVSFGMFTFSFVILFMDYTKIARLYKQNPADKYIFFGFLFNKFRRRRTIIEEPKI</sequence>
<keyword evidence="5 9" id="KW-1133">Transmembrane helix</keyword>